<feature type="region of interest" description="Disordered" evidence="1">
    <location>
        <begin position="1"/>
        <end position="28"/>
    </location>
</feature>
<keyword evidence="3" id="KW-1185">Reference proteome</keyword>
<accession>A0ABN8ZJZ9</accession>
<evidence type="ECO:0000313" key="2">
    <source>
        <dbReference type="EMBL" id="CAI9172531.1"/>
    </source>
</evidence>
<feature type="region of interest" description="Disordered" evidence="1">
    <location>
        <begin position="115"/>
        <end position="146"/>
    </location>
</feature>
<feature type="region of interest" description="Disordered" evidence="1">
    <location>
        <begin position="178"/>
        <end position="270"/>
    </location>
</feature>
<dbReference type="Proteomes" id="UP001176941">
    <property type="component" value="Chromosome 33"/>
</dbReference>
<reference evidence="2" key="1">
    <citation type="submission" date="2023-04" db="EMBL/GenBank/DDBJ databases">
        <authorList>
            <consortium name="ELIXIR-Norway"/>
        </authorList>
    </citation>
    <scope>NUCLEOTIDE SEQUENCE [LARGE SCALE GENOMIC DNA]</scope>
</reference>
<proteinExistence type="predicted"/>
<sequence length="270" mass="28961">MERLQGTQEARGRLTQEDPPPSAPKRILSQVSTSLMLLELWRPRSWPVRERSVQSKALPLLHSRPGSRLIVSHTHCPAVAEASSGLSTLKDGRSALPAQGPQCLSLRLLEVQRPWDGGPVRASHKTSGPHVKPRQSTGRDRTRLRGRFCSEAPGITLASSLPGVELCAVAPSVLRRPGGAGAPASRGEPGARTRHAPRSPHEWRRSCRSSETGASDRKAFAGPEETEKFGGTREGAGASTGPTVLRGHNRIRGRSLAPPRTETGSVVPGR</sequence>
<gene>
    <name evidence="2" type="ORF">MRATA1EN1_LOCUS21493</name>
</gene>
<protein>
    <submittedName>
        <fullName evidence="2">Uncharacterized protein</fullName>
    </submittedName>
</protein>
<evidence type="ECO:0000256" key="1">
    <source>
        <dbReference type="SAM" id="MobiDB-lite"/>
    </source>
</evidence>
<dbReference type="EMBL" id="OX459969">
    <property type="protein sequence ID" value="CAI9172531.1"/>
    <property type="molecule type" value="Genomic_DNA"/>
</dbReference>
<name>A0ABN8ZJZ9_RANTA</name>
<organism evidence="2 3">
    <name type="scientific">Rangifer tarandus platyrhynchus</name>
    <name type="common">Svalbard reindeer</name>
    <dbReference type="NCBI Taxonomy" id="3082113"/>
    <lineage>
        <taxon>Eukaryota</taxon>
        <taxon>Metazoa</taxon>
        <taxon>Chordata</taxon>
        <taxon>Craniata</taxon>
        <taxon>Vertebrata</taxon>
        <taxon>Euteleostomi</taxon>
        <taxon>Mammalia</taxon>
        <taxon>Eutheria</taxon>
        <taxon>Laurasiatheria</taxon>
        <taxon>Artiodactyla</taxon>
        <taxon>Ruminantia</taxon>
        <taxon>Pecora</taxon>
        <taxon>Cervidae</taxon>
        <taxon>Odocoileinae</taxon>
        <taxon>Rangifer</taxon>
    </lineage>
</organism>
<feature type="compositionally biased region" description="Basic and acidic residues" evidence="1">
    <location>
        <begin position="214"/>
        <end position="231"/>
    </location>
</feature>
<evidence type="ECO:0000313" key="3">
    <source>
        <dbReference type="Proteomes" id="UP001176941"/>
    </source>
</evidence>